<accession>K0S5F0</accession>
<name>K0S5F0_THAOC</name>
<evidence type="ECO:0000313" key="1">
    <source>
        <dbReference type="EMBL" id="EJK60510.1"/>
    </source>
</evidence>
<evidence type="ECO:0000313" key="2">
    <source>
        <dbReference type="Proteomes" id="UP000266841"/>
    </source>
</evidence>
<dbReference type="Proteomes" id="UP000266841">
    <property type="component" value="Unassembled WGS sequence"/>
</dbReference>
<dbReference type="AlphaFoldDB" id="K0S5F0"/>
<sequence length="558" mass="63239">MSSSSDSDDDSRADLLAHARLQLAGFSIVDREASVAGDGREDAVDRPLIDPLVTRPVILGGDDTLCDLLVKQSRSNDYYHSKLQEYCDLKGVKQYGCCVKLAKESCSGRIKVQMQTELKIRPRVGASKTESKVYVSMAFSQASSINLSFSEAKLLKDVMCYVAEKLDPSDRDPLDLDERLEMLEDVAEDPVHFLSCEFDYGRNLNASNFDNKDGFVESLRKECAFRGLLEQNYRLIGGDYELDQLGILLVNLVQDVHAKLRKRDGAAAAPSSETWTPPEFPDFVPTNPFPSKNIITEHNNCLELLNDEQKKQVPSVVGFVLQHFKLVPLSDDIENRDEVQSCKQRWLEMQPVMQCIASGRVFFTESVHKAAAMINDRLMRHLLECDDVDEVVKRGLMELKRKTDKTRESIRLNWNRSQPTVAMIEILVLVTGMSYHRTPIVLDFSSMIKTHQDALKFGFDQLGFPSNRGHKNHTPVSEIYSREGIQELIKELLQILSLGPTNSLRGKLSSLEYLVELFREKTAYTTNGEKVEGVDLHEFRHDLVAYYETRPLGKFIKC</sequence>
<reference evidence="1 2" key="1">
    <citation type="journal article" date="2012" name="Genome Biol.">
        <title>Genome and low-iron response of an oceanic diatom adapted to chronic iron limitation.</title>
        <authorList>
            <person name="Lommer M."/>
            <person name="Specht M."/>
            <person name="Roy A.S."/>
            <person name="Kraemer L."/>
            <person name="Andreson R."/>
            <person name="Gutowska M.A."/>
            <person name="Wolf J."/>
            <person name="Bergner S.V."/>
            <person name="Schilhabel M.B."/>
            <person name="Klostermeier U.C."/>
            <person name="Beiko R.G."/>
            <person name="Rosenstiel P."/>
            <person name="Hippler M."/>
            <person name="Laroche J."/>
        </authorList>
    </citation>
    <scope>NUCLEOTIDE SEQUENCE [LARGE SCALE GENOMIC DNA]</scope>
    <source>
        <strain evidence="1 2">CCMP1005</strain>
    </source>
</reference>
<organism evidence="1 2">
    <name type="scientific">Thalassiosira oceanica</name>
    <name type="common">Marine diatom</name>
    <dbReference type="NCBI Taxonomy" id="159749"/>
    <lineage>
        <taxon>Eukaryota</taxon>
        <taxon>Sar</taxon>
        <taxon>Stramenopiles</taxon>
        <taxon>Ochrophyta</taxon>
        <taxon>Bacillariophyta</taxon>
        <taxon>Coscinodiscophyceae</taxon>
        <taxon>Thalassiosirophycidae</taxon>
        <taxon>Thalassiosirales</taxon>
        <taxon>Thalassiosiraceae</taxon>
        <taxon>Thalassiosira</taxon>
    </lineage>
</organism>
<feature type="non-terminal residue" evidence="1">
    <location>
        <position position="558"/>
    </location>
</feature>
<protein>
    <submittedName>
        <fullName evidence="1">Uncharacterized protein</fullName>
    </submittedName>
</protein>
<keyword evidence="2" id="KW-1185">Reference proteome</keyword>
<dbReference type="EMBL" id="AGNL01020984">
    <property type="protein sequence ID" value="EJK60510.1"/>
    <property type="molecule type" value="Genomic_DNA"/>
</dbReference>
<comment type="caution">
    <text evidence="1">The sequence shown here is derived from an EMBL/GenBank/DDBJ whole genome shotgun (WGS) entry which is preliminary data.</text>
</comment>
<gene>
    <name evidence="1" type="ORF">THAOC_19116</name>
</gene>
<proteinExistence type="predicted"/>